<evidence type="ECO:0000313" key="3">
    <source>
        <dbReference type="Proteomes" id="UP000321746"/>
    </source>
</evidence>
<dbReference type="InterPro" id="IPR013022">
    <property type="entry name" value="Xyl_isomerase-like_TIM-brl"/>
</dbReference>
<dbReference type="InterPro" id="IPR036237">
    <property type="entry name" value="Xyl_isomerase-like_sf"/>
</dbReference>
<sequence length="292" mass="31897">MRFTVREMRDFSHDHSVLALNTATLGHNVPGAGVGWSPERTIDACAERGINGLVFWRREIEGKAAAIGARAREAGVRVVGLCRAPFLVGPLAARHREDVADDFRKAIDETAELGADVLTIVTGGVQVGTKGVQESLKAVAGCIAGVLPYAASSGVRLALEPLHPMYGGDRSCLMTTRDALDICDFINADNLGVAIDVYHVWWDTDLPRQLARAGRRIFGFHLCDWLAHTSDFLLDRGMMGDGVADLRGIRSAVEAAGYQGFCEVEIFSAANWWKREPEEVLDIMIDRFRSVC</sequence>
<keyword evidence="2" id="KW-0413">Isomerase</keyword>
<evidence type="ECO:0000313" key="2">
    <source>
        <dbReference type="EMBL" id="GEN64040.1"/>
    </source>
</evidence>
<dbReference type="GO" id="GO:0016853">
    <property type="term" value="F:isomerase activity"/>
    <property type="evidence" value="ECO:0007669"/>
    <property type="project" value="UniProtKB-KW"/>
</dbReference>
<dbReference type="InterPro" id="IPR050312">
    <property type="entry name" value="IolE/XylAMocC-like"/>
</dbReference>
<keyword evidence="3" id="KW-1185">Reference proteome</keyword>
<accession>A0A511XM70</accession>
<dbReference type="SUPFAM" id="SSF51658">
    <property type="entry name" value="Xylose isomerase-like"/>
    <property type="match status" value="1"/>
</dbReference>
<organism evidence="2 3">
    <name type="scientific">Acetobacter oeni</name>
    <dbReference type="NCBI Taxonomy" id="304077"/>
    <lineage>
        <taxon>Bacteria</taxon>
        <taxon>Pseudomonadati</taxon>
        <taxon>Pseudomonadota</taxon>
        <taxon>Alphaproteobacteria</taxon>
        <taxon>Acetobacterales</taxon>
        <taxon>Acetobacteraceae</taxon>
        <taxon>Acetobacter</taxon>
    </lineage>
</organism>
<reference evidence="2 3" key="1">
    <citation type="submission" date="2019-07" db="EMBL/GenBank/DDBJ databases">
        <title>Whole genome shotgun sequence of Acetobacter oeni NBRC 105207.</title>
        <authorList>
            <person name="Hosoyama A."/>
            <person name="Uohara A."/>
            <person name="Ohji S."/>
            <person name="Ichikawa N."/>
        </authorList>
    </citation>
    <scope>NUCLEOTIDE SEQUENCE [LARGE SCALE GENOMIC DNA]</scope>
    <source>
        <strain evidence="2 3">NBRC 105207</strain>
    </source>
</reference>
<dbReference type="PANTHER" id="PTHR12110:SF52">
    <property type="entry name" value="XYLOSE ISOMERASE"/>
    <property type="match status" value="1"/>
</dbReference>
<proteinExistence type="predicted"/>
<feature type="domain" description="Xylose isomerase-like TIM barrel" evidence="1">
    <location>
        <begin position="42"/>
        <end position="278"/>
    </location>
</feature>
<dbReference type="EMBL" id="BJYG01000031">
    <property type="protein sequence ID" value="GEN64040.1"/>
    <property type="molecule type" value="Genomic_DNA"/>
</dbReference>
<dbReference type="AlphaFoldDB" id="A0A511XM70"/>
<name>A0A511XM70_9PROT</name>
<evidence type="ECO:0000259" key="1">
    <source>
        <dbReference type="Pfam" id="PF01261"/>
    </source>
</evidence>
<dbReference type="Pfam" id="PF01261">
    <property type="entry name" value="AP_endonuc_2"/>
    <property type="match status" value="1"/>
</dbReference>
<gene>
    <name evidence="2" type="ORF">AOE01nite_22640</name>
</gene>
<comment type="caution">
    <text evidence="2">The sequence shown here is derived from an EMBL/GenBank/DDBJ whole genome shotgun (WGS) entry which is preliminary data.</text>
</comment>
<dbReference type="Gene3D" id="3.20.20.150">
    <property type="entry name" value="Divalent-metal-dependent TIM barrel enzymes"/>
    <property type="match status" value="1"/>
</dbReference>
<dbReference type="PANTHER" id="PTHR12110">
    <property type="entry name" value="HYDROXYPYRUVATE ISOMERASE"/>
    <property type="match status" value="1"/>
</dbReference>
<dbReference type="Proteomes" id="UP000321746">
    <property type="component" value="Unassembled WGS sequence"/>
</dbReference>
<protein>
    <submittedName>
        <fullName evidence="2">Xylose isomerase</fullName>
    </submittedName>
</protein>